<feature type="domain" description="Sensor histidine kinase NatK-like C-terminal" evidence="2">
    <location>
        <begin position="341"/>
        <end position="430"/>
    </location>
</feature>
<dbReference type="Proteomes" id="UP000515928">
    <property type="component" value="Chromosome"/>
</dbReference>
<feature type="transmembrane region" description="Helical" evidence="1">
    <location>
        <begin position="40"/>
        <end position="57"/>
    </location>
</feature>
<dbReference type="InterPro" id="IPR032834">
    <property type="entry name" value="NatK-like_C"/>
</dbReference>
<evidence type="ECO:0000256" key="1">
    <source>
        <dbReference type="SAM" id="Phobius"/>
    </source>
</evidence>
<accession>A0A7G9RWD1</accession>
<gene>
    <name evidence="3" type="ORF">H9L01_05805</name>
</gene>
<dbReference type="Gene3D" id="3.30.565.10">
    <property type="entry name" value="Histidine kinase-like ATPase, C-terminal domain"/>
    <property type="match status" value="1"/>
</dbReference>
<organism evidence="3 4">
    <name type="scientific">Erysipelothrix inopinata</name>
    <dbReference type="NCBI Taxonomy" id="225084"/>
    <lineage>
        <taxon>Bacteria</taxon>
        <taxon>Bacillati</taxon>
        <taxon>Bacillota</taxon>
        <taxon>Erysipelotrichia</taxon>
        <taxon>Erysipelotrichales</taxon>
        <taxon>Erysipelotrichaceae</taxon>
        <taxon>Erysipelothrix</taxon>
    </lineage>
</organism>
<feature type="transmembrane region" description="Helical" evidence="1">
    <location>
        <begin position="88"/>
        <end position="113"/>
    </location>
</feature>
<keyword evidence="1" id="KW-1133">Transmembrane helix</keyword>
<evidence type="ECO:0000313" key="3">
    <source>
        <dbReference type="EMBL" id="QNN59906.1"/>
    </source>
</evidence>
<feature type="transmembrane region" description="Helical" evidence="1">
    <location>
        <begin position="125"/>
        <end position="146"/>
    </location>
</feature>
<evidence type="ECO:0000259" key="2">
    <source>
        <dbReference type="Pfam" id="PF14501"/>
    </source>
</evidence>
<dbReference type="GO" id="GO:0016301">
    <property type="term" value="F:kinase activity"/>
    <property type="evidence" value="ECO:0007669"/>
    <property type="project" value="UniProtKB-KW"/>
</dbReference>
<dbReference type="RefSeq" id="WP_187533040.1">
    <property type="nucleotide sequence ID" value="NZ_CBCSHU010000002.1"/>
</dbReference>
<name>A0A7G9RWD1_9FIRM</name>
<keyword evidence="3" id="KW-0808">Transferase</keyword>
<protein>
    <submittedName>
        <fullName evidence="3">Sensor histidine kinase</fullName>
    </submittedName>
</protein>
<feature type="transmembrane region" description="Helical" evidence="1">
    <location>
        <begin position="194"/>
        <end position="215"/>
    </location>
</feature>
<evidence type="ECO:0000313" key="4">
    <source>
        <dbReference type="Proteomes" id="UP000515928"/>
    </source>
</evidence>
<dbReference type="Pfam" id="PF14501">
    <property type="entry name" value="HATPase_c_5"/>
    <property type="match status" value="1"/>
</dbReference>
<feature type="transmembrane region" description="Helical" evidence="1">
    <location>
        <begin position="63"/>
        <end position="81"/>
    </location>
</feature>
<proteinExistence type="predicted"/>
<reference evidence="3 4" key="1">
    <citation type="submission" date="2020-08" db="EMBL/GenBank/DDBJ databases">
        <title>Genome sequence of Erysipelothrix inopinata DSM 15511T.</title>
        <authorList>
            <person name="Hyun D.-W."/>
            <person name="Bae J.-W."/>
        </authorList>
    </citation>
    <scope>NUCLEOTIDE SEQUENCE [LARGE SCALE GENOMIC DNA]</scope>
    <source>
        <strain evidence="3 4">DSM 15511</strain>
    </source>
</reference>
<dbReference type="AlphaFoldDB" id="A0A7G9RWD1"/>
<sequence length="434" mass="50940">MKYLFIFNVISSTLFLYYYIYSSIGVMAELVPYKRNARSAMILSVILNSLISAWVRINNIDSYVAYLLIFLIMLLTFYLCLKTDWQVVFFAATRFVFYLFTARGFVISLYSLIMHQPIRDIKGYSFEYSIIYLLSIILALLIHAYLKRNVLIKSRLQVLFRNKEQVLFTASIKFVLGLYLMILTYGNHYEGNDVWFSLIQLLSCFIVTGIAAFVLENSIRSAEIVEHERQTISLQKQVDMQVNHYHAYQEFTSQFQEFKKEYLENLSKVNELLRKNDTDSVIKILDTMGSSLTRRVGAHHQYSNNPFLDALFQEFANQCRRNDIEFECRVYWDKEINISELELVRIFSNLLQNAFEAVEKLSDHRNININTQVLDEWIVVVIENNFELKEETNNLAKGLGMQVVSKTMEDIGGLYTWSTKENTFRVYLNFPKNN</sequence>
<dbReference type="InterPro" id="IPR036890">
    <property type="entry name" value="HATPase_C_sf"/>
</dbReference>
<keyword evidence="3" id="KW-0418">Kinase</keyword>
<keyword evidence="1" id="KW-0472">Membrane</keyword>
<feature type="transmembrane region" description="Helical" evidence="1">
    <location>
        <begin position="166"/>
        <end position="188"/>
    </location>
</feature>
<dbReference type="KEGG" id="eio:H9L01_05805"/>
<feature type="transmembrane region" description="Helical" evidence="1">
    <location>
        <begin position="6"/>
        <end position="28"/>
    </location>
</feature>
<keyword evidence="4" id="KW-1185">Reference proteome</keyword>
<dbReference type="EMBL" id="CP060715">
    <property type="protein sequence ID" value="QNN59906.1"/>
    <property type="molecule type" value="Genomic_DNA"/>
</dbReference>
<dbReference type="SUPFAM" id="SSF55874">
    <property type="entry name" value="ATPase domain of HSP90 chaperone/DNA topoisomerase II/histidine kinase"/>
    <property type="match status" value="1"/>
</dbReference>
<keyword evidence="1" id="KW-0812">Transmembrane</keyword>